<evidence type="ECO:0000256" key="1">
    <source>
        <dbReference type="ARBA" id="ARBA00023015"/>
    </source>
</evidence>
<dbReference type="SUPFAM" id="SSF48498">
    <property type="entry name" value="Tetracyclin repressor-like, C-terminal domain"/>
    <property type="match status" value="1"/>
</dbReference>
<evidence type="ECO:0000256" key="4">
    <source>
        <dbReference type="PROSITE-ProRule" id="PRU00335"/>
    </source>
</evidence>
<dbReference type="Gene3D" id="1.10.357.10">
    <property type="entry name" value="Tetracycline Repressor, domain 2"/>
    <property type="match status" value="1"/>
</dbReference>
<reference evidence="6 7" key="1">
    <citation type="submission" date="2017-03" db="EMBL/GenBank/DDBJ databases">
        <title>Lifting the veil on microbial sulfur biogeochemistry in mining wastewaters.</title>
        <authorList>
            <person name="Kantor R.S."/>
            <person name="Colenbrander Nelson T."/>
            <person name="Marshall S."/>
            <person name="Bennett D."/>
            <person name="Apte S."/>
            <person name="Camacho D."/>
            <person name="Thomas B.C."/>
            <person name="Warren L.A."/>
            <person name="Banfield J.F."/>
        </authorList>
    </citation>
    <scope>NUCLEOTIDE SEQUENCE [LARGE SCALE GENOMIC DNA]</scope>
    <source>
        <strain evidence="6">32-69-9</strain>
    </source>
</reference>
<dbReference type="PANTHER" id="PTHR47506">
    <property type="entry name" value="TRANSCRIPTIONAL REGULATORY PROTEIN"/>
    <property type="match status" value="1"/>
</dbReference>
<protein>
    <recommendedName>
        <fullName evidence="5">HTH tetR-type domain-containing protein</fullName>
    </recommendedName>
</protein>
<evidence type="ECO:0000313" key="6">
    <source>
        <dbReference type="EMBL" id="OYX33693.1"/>
    </source>
</evidence>
<evidence type="ECO:0000256" key="3">
    <source>
        <dbReference type="ARBA" id="ARBA00023163"/>
    </source>
</evidence>
<keyword evidence="3" id="KW-0804">Transcription</keyword>
<keyword evidence="2 4" id="KW-0238">DNA-binding</keyword>
<dbReference type="AlphaFoldDB" id="A0A258FP86"/>
<accession>A0A258FP86</accession>
<evidence type="ECO:0000259" key="5">
    <source>
        <dbReference type="PROSITE" id="PS50977"/>
    </source>
</evidence>
<evidence type="ECO:0000256" key="2">
    <source>
        <dbReference type="ARBA" id="ARBA00023125"/>
    </source>
</evidence>
<comment type="caution">
    <text evidence="6">The sequence shown here is derived from an EMBL/GenBank/DDBJ whole genome shotgun (WGS) entry which is preliminary data.</text>
</comment>
<proteinExistence type="predicted"/>
<dbReference type="PROSITE" id="PS50977">
    <property type="entry name" value="HTH_TETR_2"/>
    <property type="match status" value="1"/>
</dbReference>
<feature type="domain" description="HTH tetR-type" evidence="5">
    <location>
        <begin position="9"/>
        <end position="69"/>
    </location>
</feature>
<gene>
    <name evidence="6" type="ORF">B7Z01_08030</name>
</gene>
<evidence type="ECO:0000313" key="7">
    <source>
        <dbReference type="Proteomes" id="UP000215595"/>
    </source>
</evidence>
<dbReference type="InterPro" id="IPR009057">
    <property type="entry name" value="Homeodomain-like_sf"/>
</dbReference>
<keyword evidence="1" id="KW-0805">Transcription regulation</keyword>
<dbReference type="InterPro" id="IPR001647">
    <property type="entry name" value="HTH_TetR"/>
</dbReference>
<dbReference type="PANTHER" id="PTHR47506:SF7">
    <property type="entry name" value="TRANSCRIPTIONAL REGULATORY PROTEIN"/>
    <property type="match status" value="1"/>
</dbReference>
<sequence>MRKSREATAEGRDLIVQTGARMIRERGIEGTSVAEVMAAAGRTHGGFYRHFQTKDALVQACLDAAFDQMLTVIADPPPAEGRRGFEAFARFYLSDDHLLNPGFGCPAAALSSEIAWAPDGTRAVFTRGMDRMIAAVAETLDVGPADREVEATRRLILLIGAMSTARAVDAPLALALRKAALDSVLAA</sequence>
<dbReference type="GO" id="GO:0003677">
    <property type="term" value="F:DNA binding"/>
    <property type="evidence" value="ECO:0007669"/>
    <property type="project" value="UniProtKB-UniRule"/>
</dbReference>
<organism evidence="6 7">
    <name type="scientific">Brevundimonas subvibrioides</name>
    <dbReference type="NCBI Taxonomy" id="74313"/>
    <lineage>
        <taxon>Bacteria</taxon>
        <taxon>Pseudomonadati</taxon>
        <taxon>Pseudomonadota</taxon>
        <taxon>Alphaproteobacteria</taxon>
        <taxon>Caulobacterales</taxon>
        <taxon>Caulobacteraceae</taxon>
        <taxon>Brevundimonas</taxon>
    </lineage>
</organism>
<dbReference type="PRINTS" id="PR00455">
    <property type="entry name" value="HTHTETR"/>
</dbReference>
<dbReference type="Pfam" id="PF00440">
    <property type="entry name" value="TetR_N"/>
    <property type="match status" value="1"/>
</dbReference>
<dbReference type="Proteomes" id="UP000215595">
    <property type="component" value="Unassembled WGS sequence"/>
</dbReference>
<dbReference type="EMBL" id="NCEB01000014">
    <property type="protein sequence ID" value="OYX33693.1"/>
    <property type="molecule type" value="Genomic_DNA"/>
</dbReference>
<dbReference type="SUPFAM" id="SSF46689">
    <property type="entry name" value="Homeodomain-like"/>
    <property type="match status" value="1"/>
</dbReference>
<name>A0A258FP86_9CAUL</name>
<feature type="DNA-binding region" description="H-T-H motif" evidence="4">
    <location>
        <begin position="32"/>
        <end position="51"/>
    </location>
</feature>
<dbReference type="InterPro" id="IPR036271">
    <property type="entry name" value="Tet_transcr_reg_TetR-rel_C_sf"/>
</dbReference>
<dbReference type="Gene3D" id="1.10.10.60">
    <property type="entry name" value="Homeodomain-like"/>
    <property type="match status" value="1"/>
</dbReference>